<keyword evidence="4" id="KW-0460">Magnesium</keyword>
<evidence type="ECO:0000313" key="6">
    <source>
        <dbReference type="EMBL" id="MEQ2636757.1"/>
    </source>
</evidence>
<accession>A0ABV1ICX6</accession>
<dbReference type="InterPro" id="IPR002716">
    <property type="entry name" value="PIN_dom"/>
</dbReference>
<feature type="domain" description="PIN" evidence="5">
    <location>
        <begin position="2"/>
        <end position="111"/>
    </location>
</feature>
<keyword evidence="2" id="KW-0479">Metal-binding</keyword>
<keyword evidence="7" id="KW-1185">Reference proteome</keyword>
<evidence type="ECO:0000256" key="1">
    <source>
        <dbReference type="ARBA" id="ARBA00022722"/>
    </source>
</evidence>
<protein>
    <submittedName>
        <fullName evidence="6">PIN domain-containing protein</fullName>
    </submittedName>
</protein>
<dbReference type="InterPro" id="IPR029060">
    <property type="entry name" value="PIN-like_dom_sf"/>
</dbReference>
<gene>
    <name evidence="6" type="ORF">AAAT05_00110</name>
</gene>
<evidence type="ECO:0000256" key="3">
    <source>
        <dbReference type="ARBA" id="ARBA00022801"/>
    </source>
</evidence>
<dbReference type="Proteomes" id="UP001478817">
    <property type="component" value="Unassembled WGS sequence"/>
</dbReference>
<name>A0ABV1ICX6_9ACTN</name>
<evidence type="ECO:0000259" key="5">
    <source>
        <dbReference type="Pfam" id="PF13470"/>
    </source>
</evidence>
<comment type="caution">
    <text evidence="6">The sequence shown here is derived from an EMBL/GenBank/DDBJ whole genome shotgun (WGS) entry which is preliminary data.</text>
</comment>
<dbReference type="EMBL" id="JBBNGS010000001">
    <property type="protein sequence ID" value="MEQ2636757.1"/>
    <property type="molecule type" value="Genomic_DNA"/>
</dbReference>
<organism evidence="6 7">
    <name type="scientific">Paratractidigestivibacter faecalis</name>
    <dbReference type="NCBI Taxonomy" id="2292441"/>
    <lineage>
        <taxon>Bacteria</taxon>
        <taxon>Bacillati</taxon>
        <taxon>Actinomycetota</taxon>
        <taxon>Coriobacteriia</taxon>
        <taxon>Coriobacteriales</taxon>
        <taxon>Atopobiaceae</taxon>
        <taxon>Paratractidigestivibacter</taxon>
    </lineage>
</organism>
<dbReference type="Pfam" id="PF13470">
    <property type="entry name" value="PIN_3"/>
    <property type="match status" value="1"/>
</dbReference>
<keyword evidence="1" id="KW-0540">Nuclease</keyword>
<keyword evidence="3" id="KW-0378">Hydrolase</keyword>
<dbReference type="RefSeq" id="WP_349181121.1">
    <property type="nucleotide sequence ID" value="NZ_JBBNGS010000001.1"/>
</dbReference>
<dbReference type="SUPFAM" id="SSF88723">
    <property type="entry name" value="PIN domain-like"/>
    <property type="match status" value="1"/>
</dbReference>
<sequence>MDTSVLLDALDSRRPQSEEACRVLRHCNGGGATAYVCPMSLKDVYYVLAKAHGAEAARRGVGYLMGLVVIAPMGPEDCDVSLRSDEPDFEDGLVRACAELNGIDFILTRDAEAFDHSTVRAVDCAKYLEIVTARDEAAREIAFARRT</sequence>
<dbReference type="CDD" id="cd09854">
    <property type="entry name" value="PIN_VapC-like"/>
    <property type="match status" value="1"/>
</dbReference>
<dbReference type="Gene3D" id="3.40.50.1010">
    <property type="entry name" value="5'-nuclease"/>
    <property type="match status" value="1"/>
</dbReference>
<reference evidence="6 7" key="1">
    <citation type="submission" date="2024-04" db="EMBL/GenBank/DDBJ databases">
        <title>Human intestinal bacterial collection.</title>
        <authorList>
            <person name="Pauvert C."/>
            <person name="Hitch T.C.A."/>
            <person name="Clavel T."/>
        </authorList>
    </citation>
    <scope>NUCLEOTIDE SEQUENCE [LARGE SCALE GENOMIC DNA]</scope>
    <source>
        <strain evidence="6 7">CLA-AA-H197</strain>
    </source>
</reference>
<evidence type="ECO:0000313" key="7">
    <source>
        <dbReference type="Proteomes" id="UP001478817"/>
    </source>
</evidence>
<evidence type="ECO:0000256" key="4">
    <source>
        <dbReference type="ARBA" id="ARBA00022842"/>
    </source>
</evidence>
<proteinExistence type="predicted"/>
<evidence type="ECO:0000256" key="2">
    <source>
        <dbReference type="ARBA" id="ARBA00022723"/>
    </source>
</evidence>